<name>A0A645HGR0_9ZZZZ</name>
<gene>
    <name evidence="2" type="ORF">SDC9_182357</name>
</gene>
<evidence type="ECO:0000259" key="1">
    <source>
        <dbReference type="Pfam" id="PF01695"/>
    </source>
</evidence>
<dbReference type="Gene3D" id="3.40.50.300">
    <property type="entry name" value="P-loop containing nucleotide triphosphate hydrolases"/>
    <property type="match status" value="1"/>
</dbReference>
<dbReference type="GO" id="GO:0005524">
    <property type="term" value="F:ATP binding"/>
    <property type="evidence" value="ECO:0007669"/>
    <property type="project" value="InterPro"/>
</dbReference>
<dbReference type="InterPro" id="IPR027417">
    <property type="entry name" value="P-loop_NTPase"/>
</dbReference>
<proteinExistence type="predicted"/>
<evidence type="ECO:0000313" key="2">
    <source>
        <dbReference type="EMBL" id="MPN34863.1"/>
    </source>
</evidence>
<feature type="domain" description="IstB-like ATP-binding" evidence="1">
    <location>
        <begin position="3"/>
        <end position="122"/>
    </location>
</feature>
<dbReference type="EMBL" id="VSSQ01088127">
    <property type="protein sequence ID" value="MPN34863.1"/>
    <property type="molecule type" value="Genomic_DNA"/>
</dbReference>
<dbReference type="SUPFAM" id="SSF52540">
    <property type="entry name" value="P-loop containing nucleoside triphosphate hydrolases"/>
    <property type="match status" value="1"/>
</dbReference>
<dbReference type="InterPro" id="IPR002611">
    <property type="entry name" value="IstB_ATP-bd"/>
</dbReference>
<sequence length="128" mass="14815">MTAGRNFYTVRYVRLPDLLAELSIARAEGNYRRVIKAYRQARLLILDEWLLYPLKDSEARDLLELTESRYKKASTIFCSQFDVGGWHQKIGEATLADAICDRIVHDSYRIVIGSENSMRKRKGISEKT</sequence>
<organism evidence="2">
    <name type="scientific">bioreactor metagenome</name>
    <dbReference type="NCBI Taxonomy" id="1076179"/>
    <lineage>
        <taxon>unclassified sequences</taxon>
        <taxon>metagenomes</taxon>
        <taxon>ecological metagenomes</taxon>
    </lineage>
</organism>
<accession>A0A645HGR0</accession>
<dbReference type="Pfam" id="PF01695">
    <property type="entry name" value="IstB_IS21"/>
    <property type="match status" value="1"/>
</dbReference>
<dbReference type="AlphaFoldDB" id="A0A645HGR0"/>
<reference evidence="2" key="1">
    <citation type="submission" date="2019-08" db="EMBL/GenBank/DDBJ databases">
        <authorList>
            <person name="Kucharzyk K."/>
            <person name="Murdoch R.W."/>
            <person name="Higgins S."/>
            <person name="Loffler F."/>
        </authorList>
    </citation>
    <scope>NUCLEOTIDE SEQUENCE</scope>
</reference>
<protein>
    <submittedName>
        <fullName evidence="2">IS21 family transposase ISPsy41</fullName>
    </submittedName>
</protein>
<comment type="caution">
    <text evidence="2">The sequence shown here is derived from an EMBL/GenBank/DDBJ whole genome shotgun (WGS) entry which is preliminary data.</text>
</comment>